<reference evidence="6 7" key="1">
    <citation type="submission" date="2013-09" db="EMBL/GenBank/DDBJ databases">
        <authorList>
            <person name="Durkin A.S."/>
            <person name="Haft D.R."/>
            <person name="McCorrison J."/>
            <person name="Torralba M."/>
            <person name="Gillis M."/>
            <person name="Haft D.H."/>
            <person name="Methe B."/>
            <person name="Sutton G."/>
            <person name="Nelson K.E."/>
        </authorList>
    </citation>
    <scope>NUCLEOTIDE SEQUENCE [LARGE SCALE GENOMIC DNA]</scope>
    <source>
        <strain evidence="6 7">BV3C16-1</strain>
    </source>
</reference>
<dbReference type="Proteomes" id="UP000017090">
    <property type="component" value="Unassembled WGS sequence"/>
</dbReference>
<dbReference type="AlphaFoldDB" id="U7USY0"/>
<keyword evidence="1" id="KW-0540">Nuclease</keyword>
<keyword evidence="6" id="KW-0255">Endonuclease</keyword>
<proteinExistence type="inferred from homology"/>
<organism evidence="6 7">
    <name type="scientific">Megasphaera vaginalis</name>
    <name type="common">ex Srinivasan et al. 2021</name>
    <dbReference type="NCBI Taxonomy" id="1111454"/>
    <lineage>
        <taxon>Bacteria</taxon>
        <taxon>Bacillati</taxon>
        <taxon>Bacillota</taxon>
        <taxon>Negativicutes</taxon>
        <taxon>Veillonellales</taxon>
        <taxon>Veillonellaceae</taxon>
        <taxon>Megasphaera</taxon>
    </lineage>
</organism>
<dbReference type="CDD" id="cd00085">
    <property type="entry name" value="HNHc"/>
    <property type="match status" value="1"/>
</dbReference>
<comment type="caution">
    <text evidence="6">The sequence shown here is derived from an EMBL/GenBank/DDBJ whole genome shotgun (WGS) entry which is preliminary data.</text>
</comment>
<protein>
    <recommendedName>
        <fullName evidence="4">Putative HNH nuclease YajD</fullName>
    </recommendedName>
</protein>
<dbReference type="GO" id="GO:0003676">
    <property type="term" value="F:nucleic acid binding"/>
    <property type="evidence" value="ECO:0007669"/>
    <property type="project" value="InterPro"/>
</dbReference>
<evidence type="ECO:0000256" key="3">
    <source>
        <dbReference type="ARBA" id="ARBA00038412"/>
    </source>
</evidence>
<dbReference type="EMBL" id="AWXA01000005">
    <property type="protein sequence ID" value="ERT62396.1"/>
    <property type="molecule type" value="Genomic_DNA"/>
</dbReference>
<evidence type="ECO:0000259" key="5">
    <source>
        <dbReference type="SMART" id="SM00507"/>
    </source>
</evidence>
<dbReference type="STRING" id="1111454.HMPREF1250_0245"/>
<keyword evidence="2" id="KW-0378">Hydrolase</keyword>
<dbReference type="PANTHER" id="PTHR41286:SF1">
    <property type="entry name" value="HNH NUCLEASE YAJD-RELATED"/>
    <property type="match status" value="1"/>
</dbReference>
<dbReference type="GO" id="GO:0016787">
    <property type="term" value="F:hydrolase activity"/>
    <property type="evidence" value="ECO:0007669"/>
    <property type="project" value="UniProtKB-KW"/>
</dbReference>
<feature type="domain" description="HNH nuclease" evidence="5">
    <location>
        <begin position="45"/>
        <end position="102"/>
    </location>
</feature>
<dbReference type="PATRIC" id="fig|1111454.3.peg.183"/>
<evidence type="ECO:0000256" key="1">
    <source>
        <dbReference type="ARBA" id="ARBA00022722"/>
    </source>
</evidence>
<dbReference type="GO" id="GO:0008270">
    <property type="term" value="F:zinc ion binding"/>
    <property type="evidence" value="ECO:0007669"/>
    <property type="project" value="InterPro"/>
</dbReference>
<dbReference type="InterPro" id="IPR002711">
    <property type="entry name" value="HNH"/>
</dbReference>
<dbReference type="Pfam" id="PF01844">
    <property type="entry name" value="HNH"/>
    <property type="match status" value="1"/>
</dbReference>
<evidence type="ECO:0000256" key="4">
    <source>
        <dbReference type="ARBA" id="ARBA00040194"/>
    </source>
</evidence>
<evidence type="ECO:0000313" key="6">
    <source>
        <dbReference type="EMBL" id="ERT62396.1"/>
    </source>
</evidence>
<gene>
    <name evidence="6" type="ORF">HMPREF1250_0245</name>
</gene>
<dbReference type="InterPro" id="IPR003615">
    <property type="entry name" value="HNH_nuc"/>
</dbReference>
<comment type="similarity">
    <text evidence="3">Belongs to the HNH nuclease family.</text>
</comment>
<keyword evidence="7" id="KW-1185">Reference proteome</keyword>
<dbReference type="PANTHER" id="PTHR41286">
    <property type="entry name" value="HNH NUCLEASE YAJD-RELATED"/>
    <property type="match status" value="1"/>
</dbReference>
<dbReference type="eggNOG" id="COG1403">
    <property type="taxonomic scope" value="Bacteria"/>
</dbReference>
<dbReference type="GO" id="GO:0004519">
    <property type="term" value="F:endonuclease activity"/>
    <property type="evidence" value="ECO:0007669"/>
    <property type="project" value="UniProtKB-KW"/>
</dbReference>
<dbReference type="GO" id="GO:0005829">
    <property type="term" value="C:cytosol"/>
    <property type="evidence" value="ECO:0007669"/>
    <property type="project" value="TreeGrafter"/>
</dbReference>
<evidence type="ECO:0000313" key="7">
    <source>
        <dbReference type="Proteomes" id="UP000017090"/>
    </source>
</evidence>
<sequence length="118" mass="13318">MPMHECFYPGCHQLTKDRYCDKHKKATEIRRGSAASRGYGSKWAKARAAFLASHPVCQCPECTSSGQPLPADVVDHIIPHRGDPKLFWDTNNWQAMNHVCHNRKTAKENGGFGNKIIR</sequence>
<accession>U7USY0</accession>
<evidence type="ECO:0000256" key="2">
    <source>
        <dbReference type="ARBA" id="ARBA00022801"/>
    </source>
</evidence>
<dbReference type="SMART" id="SM00507">
    <property type="entry name" value="HNHc"/>
    <property type="match status" value="1"/>
</dbReference>
<name>U7USY0_9FIRM</name>